<proteinExistence type="predicted"/>
<protein>
    <submittedName>
        <fullName evidence="1">Uncharacterized protein</fullName>
    </submittedName>
</protein>
<keyword evidence="2" id="KW-1185">Reference proteome</keyword>
<reference evidence="1 2" key="1">
    <citation type="submission" date="2018-10" db="EMBL/GenBank/DDBJ databases">
        <title>Cohnella sp. M2MS4P-1, whole genome shotgun sequence.</title>
        <authorList>
            <person name="Tuo L."/>
        </authorList>
    </citation>
    <scope>NUCLEOTIDE SEQUENCE [LARGE SCALE GENOMIC DNA]</scope>
    <source>
        <strain evidence="1 2">M2MS4P-1</strain>
    </source>
</reference>
<evidence type="ECO:0000313" key="2">
    <source>
        <dbReference type="Proteomes" id="UP000282076"/>
    </source>
</evidence>
<name>A0A494Y228_9BACL</name>
<dbReference type="EMBL" id="RBZM01000002">
    <property type="protein sequence ID" value="RKP56817.1"/>
    <property type="molecule type" value="Genomic_DNA"/>
</dbReference>
<dbReference type="OrthoDB" id="2679427at2"/>
<evidence type="ECO:0000313" key="1">
    <source>
        <dbReference type="EMBL" id="RKP56817.1"/>
    </source>
</evidence>
<dbReference type="AlphaFoldDB" id="A0A494Y228"/>
<gene>
    <name evidence="1" type="ORF">D7Z26_02170</name>
</gene>
<organism evidence="1 2">
    <name type="scientific">Cohnella endophytica</name>
    <dbReference type="NCBI Taxonomy" id="2419778"/>
    <lineage>
        <taxon>Bacteria</taxon>
        <taxon>Bacillati</taxon>
        <taxon>Bacillota</taxon>
        <taxon>Bacilli</taxon>
        <taxon>Bacillales</taxon>
        <taxon>Paenibacillaceae</taxon>
        <taxon>Cohnella</taxon>
    </lineage>
</organism>
<dbReference type="RefSeq" id="WP_120974383.1">
    <property type="nucleotide sequence ID" value="NZ_RBZM01000002.1"/>
</dbReference>
<comment type="caution">
    <text evidence="1">The sequence shown here is derived from an EMBL/GenBank/DDBJ whole genome shotgun (WGS) entry which is preliminary data.</text>
</comment>
<sequence length="85" mass="9477">MAQKKRLNSYEKAIVEQLQLLYGYAPAAAKLIVEEYRAVIGLIGGYPMAADYAEYFHIATQAGRTGKEWTNAIQKRREEAAALAL</sequence>
<accession>A0A494Y228</accession>
<dbReference type="Proteomes" id="UP000282076">
    <property type="component" value="Unassembled WGS sequence"/>
</dbReference>